<proteinExistence type="predicted"/>
<dbReference type="AlphaFoldDB" id="A0A1M5UIR6"/>
<accession>A0A1M5UIR6</accession>
<dbReference type="GO" id="GO:0004252">
    <property type="term" value="F:serine-type endopeptidase activity"/>
    <property type="evidence" value="ECO:0007669"/>
    <property type="project" value="InterPro"/>
</dbReference>
<sequence>MVKNKLKIAIIDDGINIELMQRLRNKENEITCLQMHNGTCVVQYTAPLQMINHGTVCTLILLESLEVEKVLNDVEIISISIVDEEKRNNLRKLSAAIQWSIDYGVNLISLSIGSKQFITADDIIEVSKKAEKNNTIIVAAGSNDGIITYPACLPSVIGVKAADLILEKETTYINPIDGIDVQEYVPDLAVLKKLEQHFNYYLSLTNSIIAPVVAAQIAGIILQEEKIDNIRVIKKLLAKKKGLKIIDDNDCYSTLSTITKIKNTKEIQIPIITMVYHHLNKNSIEGLSRAVQKKFIKNEYNCVCISDMISENYFEENWFRLPIENTKEWLCFYENFLNANIIILVIDEEWLNLSVSSNFIDAIISEKKGHFDCPCYCLKSKDEDLKSQNLFKWIIGLFSA</sequence>
<dbReference type="Pfam" id="PF00082">
    <property type="entry name" value="Peptidase_S8"/>
    <property type="match status" value="1"/>
</dbReference>
<evidence type="ECO:0000259" key="1">
    <source>
        <dbReference type="Pfam" id="PF00082"/>
    </source>
</evidence>
<reference evidence="2 3" key="1">
    <citation type="submission" date="2016-11" db="EMBL/GenBank/DDBJ databases">
        <authorList>
            <person name="Jaros S."/>
            <person name="Januszkiewicz K."/>
            <person name="Wedrychowicz H."/>
        </authorList>
    </citation>
    <scope>NUCLEOTIDE SEQUENCE [LARGE SCALE GENOMIC DNA]</scope>
    <source>
        <strain evidence="2 3">DSM 13106</strain>
    </source>
</reference>
<gene>
    <name evidence="2" type="ORF">SAMN02745180_00662</name>
</gene>
<dbReference type="Gene3D" id="3.40.50.200">
    <property type="entry name" value="Peptidase S8/S53 domain"/>
    <property type="match status" value="1"/>
</dbReference>
<keyword evidence="3" id="KW-1185">Reference proteome</keyword>
<name>A0A1M5UIR6_9FIRM</name>
<dbReference type="InterPro" id="IPR000209">
    <property type="entry name" value="Peptidase_S8/S53_dom"/>
</dbReference>
<dbReference type="RefSeq" id="WP_072743239.1">
    <property type="nucleotide sequence ID" value="NZ_FQXR01000003.1"/>
</dbReference>
<dbReference type="GO" id="GO:0006508">
    <property type="term" value="P:proteolysis"/>
    <property type="evidence" value="ECO:0007669"/>
    <property type="project" value="InterPro"/>
</dbReference>
<organism evidence="2 3">
    <name type="scientific">Sporanaerobacter acetigenes DSM 13106</name>
    <dbReference type="NCBI Taxonomy" id="1123281"/>
    <lineage>
        <taxon>Bacteria</taxon>
        <taxon>Bacillati</taxon>
        <taxon>Bacillota</taxon>
        <taxon>Tissierellia</taxon>
        <taxon>Tissierellales</taxon>
        <taxon>Sporanaerobacteraceae</taxon>
        <taxon>Sporanaerobacter</taxon>
    </lineage>
</organism>
<dbReference type="OrthoDB" id="184152at2"/>
<dbReference type="STRING" id="1123281.SAMN02745180_00662"/>
<evidence type="ECO:0000313" key="2">
    <source>
        <dbReference type="EMBL" id="SHH62821.1"/>
    </source>
</evidence>
<protein>
    <submittedName>
        <fullName evidence="2">Subtilase family protein</fullName>
    </submittedName>
</protein>
<evidence type="ECO:0000313" key="3">
    <source>
        <dbReference type="Proteomes" id="UP000184389"/>
    </source>
</evidence>
<feature type="domain" description="Peptidase S8/S53" evidence="1">
    <location>
        <begin position="4"/>
        <end position="163"/>
    </location>
</feature>
<dbReference type="InterPro" id="IPR036852">
    <property type="entry name" value="Peptidase_S8/S53_dom_sf"/>
</dbReference>
<dbReference type="Proteomes" id="UP000184389">
    <property type="component" value="Unassembled WGS sequence"/>
</dbReference>
<dbReference type="SUPFAM" id="SSF52743">
    <property type="entry name" value="Subtilisin-like"/>
    <property type="match status" value="1"/>
</dbReference>
<dbReference type="EMBL" id="FQXR01000003">
    <property type="protein sequence ID" value="SHH62821.1"/>
    <property type="molecule type" value="Genomic_DNA"/>
</dbReference>